<protein>
    <submittedName>
        <fullName evidence="6">DNA-binding transcriptional regulator, MerR family</fullName>
    </submittedName>
</protein>
<dbReference type="InterPro" id="IPR009061">
    <property type="entry name" value="DNA-bd_dom_put_sf"/>
</dbReference>
<dbReference type="GO" id="GO:0003700">
    <property type="term" value="F:DNA-binding transcription factor activity"/>
    <property type="evidence" value="ECO:0007669"/>
    <property type="project" value="InterPro"/>
</dbReference>
<dbReference type="PANTHER" id="PTHR30204:SF90">
    <property type="entry name" value="HTH-TYPE TRANSCRIPTIONAL ACTIVATOR MTA"/>
    <property type="match status" value="1"/>
</dbReference>
<evidence type="ECO:0000259" key="5">
    <source>
        <dbReference type="PROSITE" id="PS50937"/>
    </source>
</evidence>
<dbReference type="PRINTS" id="PR00040">
    <property type="entry name" value="HTHMERR"/>
</dbReference>
<dbReference type="InterPro" id="IPR000551">
    <property type="entry name" value="MerR-type_HTH_dom"/>
</dbReference>
<accession>A0AA45WN46</accession>
<dbReference type="PANTHER" id="PTHR30204">
    <property type="entry name" value="REDOX-CYCLING DRUG-SENSING TRANSCRIPTIONAL ACTIVATOR SOXR"/>
    <property type="match status" value="1"/>
</dbReference>
<sequence>MAKQVWKVGELAKQTGITVRTLRYYDQLGLLKPTEYTETGHRLYTYQDLLRLQQILSLRQLGFSLEEIKQILESGKLIPLKLVRMHRERVEEQIRRQQELYQQLANLERALTSRQELSVEQLIQLLEAMKMTEKHFNEEQMEYLKKRREMFGEETIQSVEKEWPELIAKVRAEMDKGTPPTDPTVLALAKRWHELVQMFTGGNKKIFQSLQKQYQNPEMATQTCGDPECFRYIGEAINHLGLKWY</sequence>
<comment type="caution">
    <text evidence="6">The sequence shown here is derived from an EMBL/GenBank/DDBJ whole genome shotgun (WGS) entry which is preliminary data.</text>
</comment>
<dbReference type="PROSITE" id="PS50937">
    <property type="entry name" value="HTH_MERR_2"/>
    <property type="match status" value="1"/>
</dbReference>
<keyword evidence="3" id="KW-0010">Activator</keyword>
<evidence type="ECO:0000256" key="4">
    <source>
        <dbReference type="ARBA" id="ARBA00023163"/>
    </source>
</evidence>
<dbReference type="EMBL" id="FXTU01000003">
    <property type="protein sequence ID" value="SMP17192.1"/>
    <property type="molecule type" value="Genomic_DNA"/>
</dbReference>
<keyword evidence="2 6" id="KW-0238">DNA-binding</keyword>
<dbReference type="InterPro" id="IPR047057">
    <property type="entry name" value="MerR_fam"/>
</dbReference>
<dbReference type="GO" id="GO:0003677">
    <property type="term" value="F:DNA binding"/>
    <property type="evidence" value="ECO:0007669"/>
    <property type="project" value="UniProtKB-KW"/>
</dbReference>
<dbReference type="AlphaFoldDB" id="A0AA45WN46"/>
<reference evidence="6" key="1">
    <citation type="submission" date="2017-05" db="EMBL/GenBank/DDBJ databases">
        <authorList>
            <person name="Varghese N."/>
            <person name="Submissions S."/>
        </authorList>
    </citation>
    <scope>NUCLEOTIDE SEQUENCE</scope>
    <source>
        <strain evidence="6">DSM 45262</strain>
    </source>
</reference>
<organism evidence="6 7">
    <name type="scientific">Laceyella tengchongensis</name>
    <dbReference type="NCBI Taxonomy" id="574699"/>
    <lineage>
        <taxon>Bacteria</taxon>
        <taxon>Bacillati</taxon>
        <taxon>Bacillota</taxon>
        <taxon>Bacilli</taxon>
        <taxon>Bacillales</taxon>
        <taxon>Thermoactinomycetaceae</taxon>
        <taxon>Laceyella</taxon>
    </lineage>
</organism>
<dbReference type="SUPFAM" id="SSF46955">
    <property type="entry name" value="Putative DNA-binding domain"/>
    <property type="match status" value="1"/>
</dbReference>
<dbReference type="Pfam" id="PF13411">
    <property type="entry name" value="MerR_1"/>
    <property type="match status" value="1"/>
</dbReference>
<dbReference type="Pfam" id="PF07739">
    <property type="entry name" value="TipAS"/>
    <property type="match status" value="1"/>
</dbReference>
<keyword evidence="1" id="KW-0805">Transcription regulation</keyword>
<dbReference type="InterPro" id="IPR036244">
    <property type="entry name" value="TipA-like_antibiotic-bd"/>
</dbReference>
<proteinExistence type="predicted"/>
<dbReference type="Gene3D" id="1.10.1660.10">
    <property type="match status" value="1"/>
</dbReference>
<name>A0AA45WN46_9BACL</name>
<dbReference type="SMART" id="SM00422">
    <property type="entry name" value="HTH_MERR"/>
    <property type="match status" value="1"/>
</dbReference>
<feature type="domain" description="HTH merR-type" evidence="5">
    <location>
        <begin position="5"/>
        <end position="74"/>
    </location>
</feature>
<dbReference type="SUPFAM" id="SSF89082">
    <property type="entry name" value="Antibiotic binding domain of TipA-like multidrug resistance regulators"/>
    <property type="match status" value="1"/>
</dbReference>
<evidence type="ECO:0000313" key="7">
    <source>
        <dbReference type="Proteomes" id="UP001157946"/>
    </source>
</evidence>
<evidence type="ECO:0000313" key="6">
    <source>
        <dbReference type="EMBL" id="SMP17192.1"/>
    </source>
</evidence>
<keyword evidence="4" id="KW-0804">Transcription</keyword>
<evidence type="ECO:0000256" key="1">
    <source>
        <dbReference type="ARBA" id="ARBA00023015"/>
    </source>
</evidence>
<dbReference type="RefSeq" id="WP_284724187.1">
    <property type="nucleotide sequence ID" value="NZ_FXTU01000003.1"/>
</dbReference>
<dbReference type="PROSITE" id="PS00552">
    <property type="entry name" value="HTH_MERR_1"/>
    <property type="match status" value="1"/>
</dbReference>
<dbReference type="InterPro" id="IPR012925">
    <property type="entry name" value="TipAS_dom"/>
</dbReference>
<dbReference type="CDD" id="cd01106">
    <property type="entry name" value="HTH_TipAL-Mta"/>
    <property type="match status" value="1"/>
</dbReference>
<gene>
    <name evidence="6" type="ORF">SAMN06265361_10356</name>
</gene>
<keyword evidence="7" id="KW-1185">Reference proteome</keyword>
<evidence type="ECO:0000256" key="2">
    <source>
        <dbReference type="ARBA" id="ARBA00023125"/>
    </source>
</evidence>
<dbReference type="Proteomes" id="UP001157946">
    <property type="component" value="Unassembled WGS sequence"/>
</dbReference>
<evidence type="ECO:0000256" key="3">
    <source>
        <dbReference type="ARBA" id="ARBA00023159"/>
    </source>
</evidence>